<evidence type="ECO:0000256" key="1">
    <source>
        <dbReference type="ARBA" id="ARBA00001974"/>
    </source>
</evidence>
<dbReference type="Gene3D" id="3.40.30.80">
    <property type="match status" value="1"/>
</dbReference>
<reference evidence="13 14" key="1">
    <citation type="journal article" date="2019" name="Emerg. Microbes Infect.">
        <title>Comprehensive subspecies identification of 175 nontuberculous mycobacteria species based on 7547 genomic profiles.</title>
        <authorList>
            <person name="Matsumoto Y."/>
            <person name="Kinjo T."/>
            <person name="Motooka D."/>
            <person name="Nabeya D."/>
            <person name="Jung N."/>
            <person name="Uechi K."/>
            <person name="Horii T."/>
            <person name="Iida T."/>
            <person name="Fujita J."/>
            <person name="Nakamura S."/>
        </authorList>
    </citation>
    <scope>NUCLEOTIDE SEQUENCE [LARGE SCALE GENOMIC DNA]</scope>
    <source>
        <strain evidence="13 14">JCM 15296</strain>
    </source>
</reference>
<dbReference type="Proteomes" id="UP000465609">
    <property type="component" value="Chromosome"/>
</dbReference>
<keyword evidence="14" id="KW-1185">Reference proteome</keyword>
<protein>
    <submittedName>
        <fullName evidence="13">Alkyl hydroperoxide reductase subunit F</fullName>
    </submittedName>
</protein>
<keyword evidence="5" id="KW-0274">FAD</keyword>
<dbReference type="InterPro" id="IPR012336">
    <property type="entry name" value="Thioredoxin-like_fold"/>
</dbReference>
<comment type="similarity">
    <text evidence="2">Belongs to the class-II pyridine nucleotide-disulfide oxidoreductase family.</text>
</comment>
<dbReference type="InterPro" id="IPR036249">
    <property type="entry name" value="Thioredoxin-like_sf"/>
</dbReference>
<dbReference type="CDD" id="cd02974">
    <property type="entry name" value="AhpF_NTD_N"/>
    <property type="match status" value="1"/>
</dbReference>
<dbReference type="InterPro" id="IPR012081">
    <property type="entry name" value="Alkyl_hydroperoxide_Rdtase_suF"/>
</dbReference>
<feature type="domain" description="Thioredoxin-like fold" evidence="12">
    <location>
        <begin position="163"/>
        <end position="232"/>
    </location>
</feature>
<evidence type="ECO:0000256" key="2">
    <source>
        <dbReference type="ARBA" id="ARBA00009333"/>
    </source>
</evidence>
<keyword evidence="9" id="KW-0676">Redox-active center</keyword>
<dbReference type="InterPro" id="IPR023753">
    <property type="entry name" value="FAD/NAD-binding_dom"/>
</dbReference>
<organism evidence="13 14">
    <name type="scientific">Mycolicibacterium aubagnense</name>
    <dbReference type="NCBI Taxonomy" id="319707"/>
    <lineage>
        <taxon>Bacteria</taxon>
        <taxon>Bacillati</taxon>
        <taxon>Actinomycetota</taxon>
        <taxon>Actinomycetes</taxon>
        <taxon>Mycobacteriales</taxon>
        <taxon>Mycobacteriaceae</taxon>
        <taxon>Mycolicibacterium</taxon>
    </lineage>
</organism>
<evidence type="ECO:0000256" key="10">
    <source>
        <dbReference type="ARBA" id="ARBA00048132"/>
    </source>
</evidence>
<dbReference type="PANTHER" id="PTHR48105">
    <property type="entry name" value="THIOREDOXIN REDUCTASE 1-RELATED-RELATED"/>
    <property type="match status" value="1"/>
</dbReference>
<keyword evidence="4" id="KW-0285">Flavoprotein</keyword>
<dbReference type="InterPro" id="IPR036188">
    <property type="entry name" value="FAD/NAD-bd_sf"/>
</dbReference>
<proteinExistence type="inferred from homology"/>
<dbReference type="EMBL" id="AP022577">
    <property type="protein sequence ID" value="BBX85464.1"/>
    <property type="molecule type" value="Genomic_DNA"/>
</dbReference>
<dbReference type="PROSITE" id="PS51354">
    <property type="entry name" value="GLUTAREDOXIN_2"/>
    <property type="match status" value="1"/>
</dbReference>
<dbReference type="Gene3D" id="3.50.50.60">
    <property type="entry name" value="FAD/NAD(P)-binding domain"/>
    <property type="match status" value="2"/>
</dbReference>
<dbReference type="SUPFAM" id="SSF51905">
    <property type="entry name" value="FAD/NAD(P)-binding domain"/>
    <property type="match status" value="1"/>
</dbReference>
<accession>A0ABM7IFF5</accession>
<evidence type="ECO:0000256" key="8">
    <source>
        <dbReference type="ARBA" id="ARBA00023157"/>
    </source>
</evidence>
<comment type="cofactor">
    <cofactor evidence="1">
        <name>FAD</name>
        <dbReference type="ChEBI" id="CHEBI:57692"/>
    </cofactor>
</comment>
<evidence type="ECO:0000256" key="9">
    <source>
        <dbReference type="ARBA" id="ARBA00023284"/>
    </source>
</evidence>
<dbReference type="PIRSF" id="PIRSF000238">
    <property type="entry name" value="AhpF"/>
    <property type="match status" value="1"/>
</dbReference>
<keyword evidence="7" id="KW-0520">NAD</keyword>
<dbReference type="SUPFAM" id="SSF52833">
    <property type="entry name" value="Thioredoxin-like"/>
    <property type="match status" value="2"/>
</dbReference>
<dbReference type="PRINTS" id="PR00469">
    <property type="entry name" value="PNDRDTASEII"/>
</dbReference>
<dbReference type="PROSITE" id="PS00573">
    <property type="entry name" value="PYRIDINE_REDOX_2"/>
    <property type="match status" value="1"/>
</dbReference>
<evidence type="ECO:0000256" key="3">
    <source>
        <dbReference type="ARBA" id="ARBA00011738"/>
    </source>
</evidence>
<gene>
    <name evidence="13" type="ORF">MAUB_33370</name>
</gene>
<comment type="subunit">
    <text evidence="3">Homodimer.</text>
</comment>
<feature type="domain" description="FAD/NAD(P)-binding" evidence="11">
    <location>
        <begin position="251"/>
        <end position="541"/>
    </location>
</feature>
<name>A0ABM7IFF5_9MYCO</name>
<sequence>MAVRARFAPGPYRSSKLLHTNIFRVVPAQPDLSSMELIRMLDTSLASQLKSLLERLTVPIELVSSLDDGPKSAELAELLTEIAAMSDKITYSRGDDDARRPSFAIRRTGTDVEVRFAGIPLGHEFSSLALALLQVGGYPSKEAPELLEQVQGLDADLHFETYFSLSCQNCPDVVQALNLMAILNPRISHVAIDGALFKDEVEQRKVLAVPTVFLNGEVFDSGRMTLEQIIGKVDVGAAQRTAEAIAEKDPFDVLVVGGGPAGAAAAIYAARKGIRTGVVAERFGGQVLDTMAIENYISVPHTEGPKYAAALEAHVGEYDVDVMKTQRGAKLLPALDEGGLIEISLESGASLTARTVILATGARWRAMDVPGEADYRNKGVTYCPHCDGPLFKGKRVAVVGGGNSGVEAAIDLAGVVSHVTLIEFDSVLRADEVLQRKLRSLPNVDILLSTLTTEVLGDGDQVTGLTYQDRTTGESHRLDLQGVFVQIGLLPNTEWLEGSVELSKRGEIVIDERGQTSVPGVFAAGDCTTVPFKQIVIAAGAGATAALSAFDHLIRTTAPVGS</sequence>
<comment type="catalytic activity">
    <reaction evidence="10">
        <text>[thioredoxin]-dithiol + NADP(+) = [thioredoxin]-disulfide + NADPH + H(+)</text>
        <dbReference type="Rhea" id="RHEA:20345"/>
        <dbReference type="Rhea" id="RHEA-COMP:10698"/>
        <dbReference type="Rhea" id="RHEA-COMP:10700"/>
        <dbReference type="ChEBI" id="CHEBI:15378"/>
        <dbReference type="ChEBI" id="CHEBI:29950"/>
        <dbReference type="ChEBI" id="CHEBI:50058"/>
        <dbReference type="ChEBI" id="CHEBI:57783"/>
        <dbReference type="ChEBI" id="CHEBI:58349"/>
        <dbReference type="EC" id="1.8.1.9"/>
    </reaction>
</comment>
<evidence type="ECO:0000256" key="4">
    <source>
        <dbReference type="ARBA" id="ARBA00022630"/>
    </source>
</evidence>
<dbReference type="InterPro" id="IPR044141">
    <property type="entry name" value="AhpF_NTD_C"/>
</dbReference>
<dbReference type="InterPro" id="IPR008255">
    <property type="entry name" value="Pyr_nucl-diS_OxRdtase_2_AS"/>
</dbReference>
<keyword evidence="6" id="KW-0560">Oxidoreductase</keyword>
<evidence type="ECO:0000256" key="5">
    <source>
        <dbReference type="ARBA" id="ARBA00022827"/>
    </source>
</evidence>
<evidence type="ECO:0000313" key="14">
    <source>
        <dbReference type="Proteomes" id="UP000465609"/>
    </source>
</evidence>
<keyword evidence="8" id="KW-1015">Disulfide bond</keyword>
<dbReference type="InterPro" id="IPR050097">
    <property type="entry name" value="Ferredoxin-NADP_redctase_2"/>
</dbReference>
<dbReference type="CDD" id="cd03026">
    <property type="entry name" value="AhpF_NTD_C"/>
    <property type="match status" value="1"/>
</dbReference>
<dbReference type="Pfam" id="PF13192">
    <property type="entry name" value="Thioredoxin_3"/>
    <property type="match status" value="1"/>
</dbReference>
<dbReference type="PRINTS" id="PR00368">
    <property type="entry name" value="FADPNR"/>
</dbReference>
<evidence type="ECO:0000259" key="12">
    <source>
        <dbReference type="Pfam" id="PF13192"/>
    </source>
</evidence>
<dbReference type="InterPro" id="IPR044142">
    <property type="entry name" value="AhpF_NTD_N"/>
</dbReference>
<evidence type="ECO:0000256" key="7">
    <source>
        <dbReference type="ARBA" id="ARBA00023027"/>
    </source>
</evidence>
<dbReference type="NCBIfam" id="TIGR03140">
    <property type="entry name" value="AhpF"/>
    <property type="match status" value="1"/>
</dbReference>
<evidence type="ECO:0000313" key="13">
    <source>
        <dbReference type="EMBL" id="BBX85464.1"/>
    </source>
</evidence>
<evidence type="ECO:0000256" key="6">
    <source>
        <dbReference type="ARBA" id="ARBA00023002"/>
    </source>
</evidence>
<evidence type="ECO:0000259" key="11">
    <source>
        <dbReference type="Pfam" id="PF07992"/>
    </source>
</evidence>
<dbReference type="Pfam" id="PF07992">
    <property type="entry name" value="Pyr_redox_2"/>
    <property type="match status" value="1"/>
</dbReference>